<feature type="region of interest" description="Disordered" evidence="1">
    <location>
        <begin position="554"/>
        <end position="577"/>
    </location>
</feature>
<protein>
    <submittedName>
        <fullName evidence="2">Uncharacterized protein</fullName>
    </submittedName>
</protein>
<feature type="region of interest" description="Disordered" evidence="1">
    <location>
        <begin position="88"/>
        <end position="124"/>
    </location>
</feature>
<feature type="compositionally biased region" description="Low complexity" evidence="1">
    <location>
        <begin position="1504"/>
        <end position="1523"/>
    </location>
</feature>
<feature type="compositionally biased region" description="Low complexity" evidence="1">
    <location>
        <begin position="1096"/>
        <end position="1114"/>
    </location>
</feature>
<keyword evidence="3" id="KW-1185">Reference proteome</keyword>
<feature type="region of interest" description="Disordered" evidence="1">
    <location>
        <begin position="1406"/>
        <end position="1611"/>
    </location>
</feature>
<comment type="caution">
    <text evidence="2">The sequence shown here is derived from an EMBL/GenBank/DDBJ whole genome shotgun (WGS) entry which is preliminary data.</text>
</comment>
<proteinExistence type="predicted"/>
<evidence type="ECO:0000313" key="3">
    <source>
        <dbReference type="Proteomes" id="UP001054857"/>
    </source>
</evidence>
<feature type="region of interest" description="Disordered" evidence="1">
    <location>
        <begin position="713"/>
        <end position="816"/>
    </location>
</feature>
<feature type="region of interest" description="Disordered" evidence="1">
    <location>
        <begin position="320"/>
        <end position="348"/>
    </location>
</feature>
<feature type="compositionally biased region" description="Basic and acidic residues" evidence="1">
    <location>
        <begin position="1465"/>
        <end position="1479"/>
    </location>
</feature>
<feature type="region of interest" description="Disordered" evidence="1">
    <location>
        <begin position="477"/>
        <end position="539"/>
    </location>
</feature>
<feature type="compositionally biased region" description="Basic and acidic residues" evidence="1">
    <location>
        <begin position="1339"/>
        <end position="1350"/>
    </location>
</feature>
<name>A0AAD3DT49_9CHLO</name>
<feature type="compositionally biased region" description="Low complexity" evidence="1">
    <location>
        <begin position="961"/>
        <end position="981"/>
    </location>
</feature>
<feature type="compositionally biased region" description="Low complexity" evidence="1">
    <location>
        <begin position="1175"/>
        <end position="1189"/>
    </location>
</feature>
<feature type="compositionally biased region" description="Gly residues" evidence="1">
    <location>
        <begin position="176"/>
        <end position="185"/>
    </location>
</feature>
<feature type="region of interest" description="Disordered" evidence="1">
    <location>
        <begin position="1669"/>
        <end position="1692"/>
    </location>
</feature>
<feature type="compositionally biased region" description="Low complexity" evidence="1">
    <location>
        <begin position="1580"/>
        <end position="1592"/>
    </location>
</feature>
<feature type="compositionally biased region" description="Basic and acidic residues" evidence="1">
    <location>
        <begin position="1537"/>
        <end position="1552"/>
    </location>
</feature>
<evidence type="ECO:0000256" key="1">
    <source>
        <dbReference type="SAM" id="MobiDB-lite"/>
    </source>
</evidence>
<feature type="compositionally biased region" description="Low complexity" evidence="1">
    <location>
        <begin position="1315"/>
        <end position="1324"/>
    </location>
</feature>
<feature type="region of interest" description="Disordered" evidence="1">
    <location>
        <begin position="1243"/>
        <end position="1375"/>
    </location>
</feature>
<feature type="region of interest" description="Disordered" evidence="1">
    <location>
        <begin position="961"/>
        <end position="1206"/>
    </location>
</feature>
<dbReference type="Proteomes" id="UP001054857">
    <property type="component" value="Unassembled WGS sequence"/>
</dbReference>
<feature type="region of interest" description="Disordered" evidence="1">
    <location>
        <begin position="172"/>
        <end position="195"/>
    </location>
</feature>
<gene>
    <name evidence="2" type="ORF">Agub_g9252</name>
</gene>
<dbReference type="EMBL" id="BMAR01000018">
    <property type="protein sequence ID" value="GFR47531.1"/>
    <property type="molecule type" value="Genomic_DNA"/>
</dbReference>
<feature type="compositionally biased region" description="Polar residues" evidence="1">
    <location>
        <begin position="1325"/>
        <end position="1338"/>
    </location>
</feature>
<accession>A0AAD3DT49</accession>
<organism evidence="2 3">
    <name type="scientific">Astrephomene gubernaculifera</name>
    <dbReference type="NCBI Taxonomy" id="47775"/>
    <lineage>
        <taxon>Eukaryota</taxon>
        <taxon>Viridiplantae</taxon>
        <taxon>Chlorophyta</taxon>
        <taxon>core chlorophytes</taxon>
        <taxon>Chlorophyceae</taxon>
        <taxon>CS clade</taxon>
        <taxon>Chlamydomonadales</taxon>
        <taxon>Astrephomenaceae</taxon>
        <taxon>Astrephomene</taxon>
    </lineage>
</organism>
<feature type="compositionally biased region" description="Low complexity" evidence="1">
    <location>
        <begin position="320"/>
        <end position="343"/>
    </location>
</feature>
<reference evidence="2 3" key="1">
    <citation type="journal article" date="2021" name="Sci. Rep.">
        <title>Genome sequencing of the multicellular alga Astrephomene provides insights into convergent evolution of germ-soma differentiation.</title>
        <authorList>
            <person name="Yamashita S."/>
            <person name="Yamamoto K."/>
            <person name="Matsuzaki R."/>
            <person name="Suzuki S."/>
            <person name="Yamaguchi H."/>
            <person name="Hirooka S."/>
            <person name="Minakuchi Y."/>
            <person name="Miyagishima S."/>
            <person name="Kawachi M."/>
            <person name="Toyoda A."/>
            <person name="Nozaki H."/>
        </authorList>
    </citation>
    <scope>NUCLEOTIDE SEQUENCE [LARGE SCALE GENOMIC DNA]</scope>
    <source>
        <strain evidence="2 3">NIES-4017</strain>
    </source>
</reference>
<feature type="compositionally biased region" description="Polar residues" evidence="1">
    <location>
        <begin position="529"/>
        <end position="539"/>
    </location>
</feature>
<feature type="non-terminal residue" evidence="2">
    <location>
        <position position="1692"/>
    </location>
</feature>
<sequence length="1692" mass="175544">MQSLSPIITVPRRFWDVEYGACPLPKAVNVTFEVAGQPVEDLFARGFVSVAEDSELKLSGLWSICQDHFPGHLVADWVRVGDDTIKLRLQPPDPADEQRMALGRKRQAPSEAPDGQPKLPALGGRPLAEWEGRELAAPSTGMDWRQDGRDAARAPVEPPQRLVAPVMVPTARLGSRRGGAGGRARGGSRASTTGRGCAKLVRTTTRLYIGVGQVREWLGEVGARTELQVKVMLDNRMHAEVHPADLLYNKGAHYYWITSRTLKRAAMGKWFLGWNHTPADGLVLLLRSPSKDEIAAAIAEGFQGKEDDDEEDQQQQVQQLLMQQQPSLQAALSPPSPRLARAPQPRPVLPYSDEEALLMMQQQQPPGPEVDDGVEGGQYHRAMALQGGARLPQMGEEEDDISGLSGDSELRKVLGPSDPRLMVALAAELQRGLYGPGGAAGAMNANRRGAQAQNLAPGPSRGYTGGRDARDAQQPLLTSRSQPNPLPQMLGQLPGGVPAQYRGSLGRTASEGLNAQVPPPAPVPVPRSSGGQASRLTNFSEVPGGTAFAAVLPPAEGLGLEPPPPLAPPQQQRGGTGAMLSQLGATTSIASNLSMPGATQLTGTGSLLQASGIAGPVAAAPLRLPANVSELLPPEYLPAAVSVRCTLDGSLQPQIFPCEIHRTGHQGHCYLYNLPPSVLEGRSQQDWMISEDGCLVLCLKTVPQAQVLVENKSVRSAPSHPQGGSIIGTASVSADLPGARPSLPSRVQPNVERPSPSAHAQNPDPDDLGAPTLLSPPAGFAVGGIGGGSPQVPSPHEHLPEDAGYGPGAAATGTAAAEPPVVAATLPVLEPKPDARRERAGPLVIPRQAMDSLYGAVKLPHPVLVRFQVNGELEAQVYLAEVVDAGGELVIRGIPHESLAGRTLTGWRRTNVWSHQLLVVCLESRLEAEGLQAKSVSATTSMRQGREEDLRRSRADYLSVPQQATPTSAQQQLHPQPHLPLRTSEQPGQHWGGLGEPPLHPPPSRPRQAGGSPGNAFASLQPTFSGAPRPSSIPPPSRPSLPSLPLQSHHHQPASGPLSARQHPQRPPSADGSPQLGMPPPPLQPVFSGTLAGVGSSKLPLSQPLLQTSNSLLPAQGGYMPERTSGAPGSGARPESPALGGAATGRPMGPLPGPRGPVGGSTGAPRPQSSNPEPSNANLLSNVASAAHATPMLAPSGRPTVTPRSAPAATMYPWQLESGSGAAAVAGGNAPTVFAQYGLNLETASSIGPPDMSLAAKRPQHHQPQTNSSGRGASGSGSGQADANVFAGSTPKSRSAGQPGEFGSGNASGVQVHMQQPQSQQQQQRLTPQSHPVLQVSRQQHEGADQDIRRSTGAPAPGTGDVEVDAAGRPVWPNVGSGDHNAASLAAVGSAGDSDAVFSLRYLTSQAAGGPGRSPEIRGVASDGAVAERAVDLQPPHAQYGTEHPIAHHHLPPLQIRTSQSLRFELQEQHSTPRLDGSRGGRGTASDSSHELGPPLGVVRSARSRWGPAAASPAAPVDDVAPGTGEVSHAAAGGGASDERRSQSQSRYREEPSSAGFPRIVLSPTPDGLHVPASEGPDAGGATSSRGTAAGTEARRSSHGLGAVAQHGGDLSYGSGALRSYDAIASVELRDPAMSSDVNFGTAGGGTTAGLLQGGGEKVQGAQSHLMTPAPGAGLKEAAEEPSRTTLGSAQD</sequence>
<evidence type="ECO:0000313" key="2">
    <source>
        <dbReference type="EMBL" id="GFR47531.1"/>
    </source>
</evidence>